<evidence type="ECO:0000313" key="3">
    <source>
        <dbReference type="Proteomes" id="UP000038010"/>
    </source>
</evidence>
<organism evidence="2 3">
    <name type="scientific">Cyphellophora attinorum</name>
    <dbReference type="NCBI Taxonomy" id="1664694"/>
    <lineage>
        <taxon>Eukaryota</taxon>
        <taxon>Fungi</taxon>
        <taxon>Dikarya</taxon>
        <taxon>Ascomycota</taxon>
        <taxon>Pezizomycotina</taxon>
        <taxon>Eurotiomycetes</taxon>
        <taxon>Chaetothyriomycetidae</taxon>
        <taxon>Chaetothyriales</taxon>
        <taxon>Cyphellophoraceae</taxon>
        <taxon>Cyphellophora</taxon>
    </lineage>
</organism>
<dbReference type="GeneID" id="28737124"/>
<dbReference type="InterPro" id="IPR029058">
    <property type="entry name" value="AB_hydrolase_fold"/>
</dbReference>
<name>A0A0N1H3F5_9EURO</name>
<dbReference type="OrthoDB" id="6431331at2759"/>
<dbReference type="InterPro" id="IPR050266">
    <property type="entry name" value="AB_hydrolase_sf"/>
</dbReference>
<dbReference type="STRING" id="1664694.A0A0N1H3F5"/>
<dbReference type="SUPFAM" id="SSF53474">
    <property type="entry name" value="alpha/beta-Hydrolases"/>
    <property type="match status" value="1"/>
</dbReference>
<feature type="domain" description="AB hydrolase-1" evidence="1">
    <location>
        <begin position="21"/>
        <end position="269"/>
    </location>
</feature>
<dbReference type="EMBL" id="LFJN01000015">
    <property type="protein sequence ID" value="KPI39413.1"/>
    <property type="molecule type" value="Genomic_DNA"/>
</dbReference>
<dbReference type="RefSeq" id="XP_017999376.1">
    <property type="nucleotide sequence ID" value="XM_018145244.1"/>
</dbReference>
<gene>
    <name evidence="2" type="ORF">AB675_5062</name>
</gene>
<dbReference type="AlphaFoldDB" id="A0A0N1H3F5"/>
<dbReference type="VEuPathDB" id="FungiDB:AB675_5062"/>
<dbReference type="PANTHER" id="PTHR43798:SF6">
    <property type="entry name" value="HYDROLASE, PUTATIVE (AFU_ORTHOLOGUE AFUA_4G13070)-RELATED"/>
    <property type="match status" value="1"/>
</dbReference>
<dbReference type="PANTHER" id="PTHR43798">
    <property type="entry name" value="MONOACYLGLYCEROL LIPASE"/>
    <property type="match status" value="1"/>
</dbReference>
<evidence type="ECO:0000259" key="1">
    <source>
        <dbReference type="Pfam" id="PF00561"/>
    </source>
</evidence>
<proteinExistence type="predicted"/>
<sequence length="298" mass="32850">MPPATESSIAYTEYGQPEGFPVLIVHGWSVSSVTEAHAFEPIFTSLETGAPFRQQHQYQYRRIYPDLPGHGATPSKGIQNLDDIYAHLTSFTETHLSGKRFLLVGSSCGAYLARAVALKYGSQIDGLVLRVPMVEPFNRDLDPFKPIVENTEVISGLSDADKKVFGNQALVQTPEYIQALKATYDNAVPEVAEGDAAVLGPIRSDPSKYKLSCLEGLDAGDAKRVELDAPTLIVCGRQDGVVGYRDSLRLLELYPRSTFAVVDRADHAMPVDDQNDLFGALIRDWLTRAEEWRAHRVA</sequence>
<dbReference type="Gene3D" id="3.40.50.1820">
    <property type="entry name" value="alpha/beta hydrolase"/>
    <property type="match status" value="1"/>
</dbReference>
<protein>
    <recommendedName>
        <fullName evidence="1">AB hydrolase-1 domain-containing protein</fullName>
    </recommendedName>
</protein>
<dbReference type="InterPro" id="IPR000073">
    <property type="entry name" value="AB_hydrolase_1"/>
</dbReference>
<dbReference type="Proteomes" id="UP000038010">
    <property type="component" value="Unassembled WGS sequence"/>
</dbReference>
<comment type="caution">
    <text evidence="2">The sequence shown here is derived from an EMBL/GenBank/DDBJ whole genome shotgun (WGS) entry which is preliminary data.</text>
</comment>
<evidence type="ECO:0000313" key="2">
    <source>
        <dbReference type="EMBL" id="KPI39413.1"/>
    </source>
</evidence>
<dbReference type="PRINTS" id="PR00111">
    <property type="entry name" value="ABHYDROLASE"/>
</dbReference>
<keyword evidence="3" id="KW-1185">Reference proteome</keyword>
<accession>A0A0N1H3F5</accession>
<reference evidence="2 3" key="1">
    <citation type="submission" date="2015-06" db="EMBL/GenBank/DDBJ databases">
        <title>Draft genome of the ant-associated black yeast Phialophora attae CBS 131958.</title>
        <authorList>
            <person name="Moreno L.F."/>
            <person name="Stielow B.J."/>
            <person name="de Hoog S."/>
            <person name="Vicente V.A."/>
            <person name="Weiss V.A."/>
            <person name="de Vries M."/>
            <person name="Cruz L.M."/>
            <person name="Souza E.M."/>
        </authorList>
    </citation>
    <scope>NUCLEOTIDE SEQUENCE [LARGE SCALE GENOMIC DNA]</scope>
    <source>
        <strain evidence="2 3">CBS 131958</strain>
    </source>
</reference>
<dbReference type="Pfam" id="PF00561">
    <property type="entry name" value="Abhydrolase_1"/>
    <property type="match status" value="1"/>
</dbReference>